<comment type="subcellular location">
    <subcellularLocation>
        <location evidence="1">Cell membrane</location>
        <topology evidence="1">Single-pass membrane protein</topology>
    </subcellularLocation>
</comment>
<feature type="compositionally biased region" description="Low complexity" evidence="10">
    <location>
        <begin position="1"/>
        <end position="16"/>
    </location>
</feature>
<dbReference type="GO" id="GO:0005524">
    <property type="term" value="F:ATP binding"/>
    <property type="evidence" value="ECO:0007669"/>
    <property type="project" value="UniProtKB-KW"/>
</dbReference>
<feature type="transmembrane region" description="Helical" evidence="11">
    <location>
        <begin position="76"/>
        <end position="94"/>
    </location>
</feature>
<evidence type="ECO:0000256" key="10">
    <source>
        <dbReference type="SAM" id="MobiDB-lite"/>
    </source>
</evidence>
<evidence type="ECO:0000256" key="8">
    <source>
        <dbReference type="ARBA" id="ARBA00022989"/>
    </source>
</evidence>
<keyword evidence="9 11" id="KW-0472">Membrane</keyword>
<dbReference type="Proteomes" id="UP000190074">
    <property type="component" value="Unassembled WGS sequence"/>
</dbReference>
<evidence type="ECO:0000256" key="5">
    <source>
        <dbReference type="ARBA" id="ARBA00022741"/>
    </source>
</evidence>
<reference evidence="12 13" key="1">
    <citation type="submission" date="2016-11" db="EMBL/GenBank/DDBJ databases">
        <authorList>
            <consortium name="Pathogen Informatics"/>
        </authorList>
    </citation>
    <scope>NUCLEOTIDE SEQUENCE [LARGE SCALE GENOMIC DNA]</scope>
    <source>
        <strain evidence="12 13">911</strain>
    </source>
</reference>
<keyword evidence="4 11" id="KW-0812">Transmembrane</keyword>
<keyword evidence="8 11" id="KW-1133">Transmembrane helix</keyword>
<dbReference type="Gene3D" id="2.40.50.910">
    <property type="entry name" value="Type VII secretion system EccB, repeat 3 domain"/>
    <property type="match status" value="1"/>
</dbReference>
<dbReference type="GO" id="GO:0005576">
    <property type="term" value="C:extracellular region"/>
    <property type="evidence" value="ECO:0007669"/>
    <property type="project" value="TreeGrafter"/>
</dbReference>
<dbReference type="GO" id="GO:0016787">
    <property type="term" value="F:hydrolase activity"/>
    <property type="evidence" value="ECO:0007669"/>
    <property type="project" value="UniProtKB-KW"/>
</dbReference>
<keyword evidence="6" id="KW-0378">Hydrolase</keyword>
<comment type="similarity">
    <text evidence="2">Belongs to the EccB family.</text>
</comment>
<keyword evidence="5" id="KW-0547">Nucleotide-binding</keyword>
<gene>
    <name evidence="12" type="primary">eccB1_3</name>
    <name evidence="12" type="ORF">SAMEA2259716_05836</name>
</gene>
<accession>A0A1T8VKY6</accession>
<evidence type="ECO:0000313" key="13">
    <source>
        <dbReference type="Proteomes" id="UP000190074"/>
    </source>
</evidence>
<dbReference type="InterPro" id="IPR007795">
    <property type="entry name" value="T7SS_EccB"/>
</dbReference>
<evidence type="ECO:0000256" key="1">
    <source>
        <dbReference type="ARBA" id="ARBA00004162"/>
    </source>
</evidence>
<dbReference type="Gene3D" id="3.30.2390.20">
    <property type="entry name" value="Type VII secretion system EccB, repeat 1 domain"/>
    <property type="match status" value="1"/>
</dbReference>
<evidence type="ECO:0000256" key="4">
    <source>
        <dbReference type="ARBA" id="ARBA00022692"/>
    </source>
</evidence>
<keyword evidence="3" id="KW-1003">Cell membrane</keyword>
<evidence type="ECO:0000256" key="3">
    <source>
        <dbReference type="ARBA" id="ARBA00022475"/>
    </source>
</evidence>
<dbReference type="GO" id="GO:0005886">
    <property type="term" value="C:plasma membrane"/>
    <property type="evidence" value="ECO:0007669"/>
    <property type="project" value="UniProtKB-SubCell"/>
</dbReference>
<dbReference type="Pfam" id="PF05108">
    <property type="entry name" value="T7SS_ESX1_EccB"/>
    <property type="match status" value="1"/>
</dbReference>
<dbReference type="NCBIfam" id="TIGR03919">
    <property type="entry name" value="T7SS_EccB"/>
    <property type="match status" value="1"/>
</dbReference>
<dbReference type="EMBL" id="FVGW01000032">
    <property type="protein sequence ID" value="SKN05741.1"/>
    <property type="molecule type" value="Genomic_DNA"/>
</dbReference>
<keyword evidence="7" id="KW-0067">ATP-binding</keyword>
<sequence>MSTPGKHSKTSSSGSGQDTEIAHVVSSQHPPSWQLTTKISVSGVRFLLRRLEDAIVRRNTSQHDDAIRFYNQRHNYSIIAAAIVAVACLGLAYFKPQGVAGADRVLRDTTTAELFVLDDTNGSKILRPVLNLTSARLLVNQHASPRAVKPSELGHYERSQKVGIPGAPGDTPFLKSSASYWSLCDTVSKPSSTHPTVAVSVLADEPQFGPDTATKVTGEQALMARFRDQTYLIDATGRHTLDLTNTAITSAIGLPPATMSTPLSDAMYNAIPAADPLALPEIVQAGTPNTLGLDPGISIGTVITDSSTPAKQHYVVLIDGIAPIDPATAAALRNTDSFGHLDPPVVPADKIAAAKPRVYPSPLHRVQIIDRATQPVLCWSWSKTGTDAAAPQTTISAGKQLPLSPAKLGKKAHQDTTDVTVYQTGAGREGNDSTGRYVRIINPTGNPENRFYIDPGGIRYGIPKESEGPLALSDPQLAPWPVIMRLAVGPDLSQGNAALSHDTLAPDPQPKAIPTNSASTPK</sequence>
<dbReference type="InterPro" id="IPR042485">
    <property type="entry name" value="T7SS_EccB_R3"/>
</dbReference>
<dbReference type="RefSeq" id="WP_079636387.1">
    <property type="nucleotide sequence ID" value="NZ_FVGW01000032.1"/>
</dbReference>
<dbReference type="InterPro" id="IPR044857">
    <property type="entry name" value="T7SS_EccB_R1"/>
</dbReference>
<dbReference type="PANTHER" id="PTHR40765">
    <property type="entry name" value="ESX-2 SECRETION SYSTEM ATPASE ECCB2"/>
    <property type="match status" value="1"/>
</dbReference>
<dbReference type="AlphaFoldDB" id="A0A1T8VKY6"/>
<protein>
    <submittedName>
        <fullName evidence="12">Type VII secretion protein EccB, Actinobacterial</fullName>
    </submittedName>
</protein>
<evidence type="ECO:0000256" key="2">
    <source>
        <dbReference type="ARBA" id="ARBA00008149"/>
    </source>
</evidence>
<feature type="region of interest" description="Disordered" evidence="10">
    <location>
        <begin position="1"/>
        <end position="29"/>
    </location>
</feature>
<organism evidence="12 13">
    <name type="scientific">Mycobacteroides abscessus subsp. massiliense</name>
    <dbReference type="NCBI Taxonomy" id="1962118"/>
    <lineage>
        <taxon>Bacteria</taxon>
        <taxon>Bacillati</taxon>
        <taxon>Actinomycetota</taxon>
        <taxon>Actinomycetes</taxon>
        <taxon>Mycobacteriales</taxon>
        <taxon>Mycobacteriaceae</taxon>
        <taxon>Mycobacteroides</taxon>
        <taxon>Mycobacteroides abscessus</taxon>
    </lineage>
</organism>
<evidence type="ECO:0000313" key="12">
    <source>
        <dbReference type="EMBL" id="SKN05741.1"/>
    </source>
</evidence>
<feature type="region of interest" description="Disordered" evidence="10">
    <location>
        <begin position="493"/>
        <end position="522"/>
    </location>
</feature>
<evidence type="ECO:0000256" key="11">
    <source>
        <dbReference type="SAM" id="Phobius"/>
    </source>
</evidence>
<evidence type="ECO:0000256" key="6">
    <source>
        <dbReference type="ARBA" id="ARBA00022801"/>
    </source>
</evidence>
<dbReference type="PANTHER" id="PTHR40765:SF2">
    <property type="entry name" value="ESX-2 SECRETION SYSTEM ATPASE ECCB2"/>
    <property type="match status" value="1"/>
</dbReference>
<proteinExistence type="inferred from homology"/>
<evidence type="ECO:0000256" key="7">
    <source>
        <dbReference type="ARBA" id="ARBA00022840"/>
    </source>
</evidence>
<evidence type="ECO:0000256" key="9">
    <source>
        <dbReference type="ARBA" id="ARBA00023136"/>
    </source>
</evidence>
<name>A0A1T8VKY6_9MYCO</name>